<dbReference type="PANTHER" id="PTHR20836:SF0">
    <property type="entry name" value="4-HYDROXY-TETRAHYDRODIPICOLINATE REDUCTASE 1, CHLOROPLASTIC-RELATED"/>
    <property type="match status" value="1"/>
</dbReference>
<comment type="caution">
    <text evidence="12">Lacks conserved residue(s) required for the propagation of feature annotation.</text>
</comment>
<accession>A0A953HV09</accession>
<dbReference type="GO" id="GO:0009089">
    <property type="term" value="P:lysine biosynthetic process via diaminopimelate"/>
    <property type="evidence" value="ECO:0007669"/>
    <property type="project" value="UniProtKB-UniRule"/>
</dbReference>
<dbReference type="Pfam" id="PF05173">
    <property type="entry name" value="DapB_C"/>
    <property type="match status" value="1"/>
</dbReference>
<comment type="pathway">
    <text evidence="8 12">Amino-acid biosynthesis; L-lysine biosynthesis via DAP pathway; (S)-tetrahydrodipicolinate from L-aspartate: step 4/4.</text>
</comment>
<proteinExistence type="inferred from homology"/>
<feature type="active site" description="Proton donor" evidence="12">
    <location>
        <position position="139"/>
    </location>
</feature>
<keyword evidence="12" id="KW-0963">Cytoplasm</keyword>
<keyword evidence="4 12" id="KW-0220">Diaminopimelate biosynthesis</keyword>
<feature type="binding site" evidence="12">
    <location>
        <begin position="75"/>
        <end position="77"/>
    </location>
    <ligand>
        <name>NAD(+)</name>
        <dbReference type="ChEBI" id="CHEBI:57540"/>
    </ligand>
</feature>
<dbReference type="GO" id="GO:0051287">
    <property type="term" value="F:NAD binding"/>
    <property type="evidence" value="ECO:0007669"/>
    <property type="project" value="UniProtKB-UniRule"/>
</dbReference>
<dbReference type="AlphaFoldDB" id="A0A953HV09"/>
<dbReference type="GO" id="GO:0019877">
    <property type="term" value="P:diaminopimelate biosynthetic process"/>
    <property type="evidence" value="ECO:0007669"/>
    <property type="project" value="UniProtKB-UniRule"/>
</dbReference>
<evidence type="ECO:0000313" key="15">
    <source>
        <dbReference type="EMBL" id="MBY5957016.1"/>
    </source>
</evidence>
<dbReference type="Gene3D" id="3.30.360.10">
    <property type="entry name" value="Dihydrodipicolinate Reductase, domain 2"/>
    <property type="match status" value="1"/>
</dbReference>
<feature type="active site" description="Proton donor/acceptor" evidence="12">
    <location>
        <position position="135"/>
    </location>
</feature>
<dbReference type="GO" id="GO:0005829">
    <property type="term" value="C:cytosol"/>
    <property type="evidence" value="ECO:0007669"/>
    <property type="project" value="TreeGrafter"/>
</dbReference>
<keyword evidence="2 12" id="KW-0028">Amino-acid biosynthesis</keyword>
<feature type="binding site" evidence="12">
    <location>
        <position position="31"/>
    </location>
    <ligand>
        <name>NAD(+)</name>
        <dbReference type="ChEBI" id="CHEBI:57540"/>
    </ligand>
</feature>
<comment type="similarity">
    <text evidence="1 12">Belongs to the DapB family.</text>
</comment>
<evidence type="ECO:0000259" key="14">
    <source>
        <dbReference type="Pfam" id="PF05173"/>
    </source>
</evidence>
<evidence type="ECO:0000313" key="16">
    <source>
        <dbReference type="Proteomes" id="UP000753961"/>
    </source>
</evidence>
<evidence type="ECO:0000256" key="10">
    <source>
        <dbReference type="ARBA" id="ARBA00049080"/>
    </source>
</evidence>
<comment type="function">
    <text evidence="12">Catalyzes the conversion of 4-hydroxy-tetrahydrodipicolinate (HTPA) to tetrahydrodipicolinate.</text>
</comment>
<feature type="domain" description="Dihydrodipicolinate reductase C-terminal" evidence="14">
    <location>
        <begin position="106"/>
        <end position="236"/>
    </location>
</feature>
<dbReference type="RefSeq" id="WP_222578540.1">
    <property type="nucleotide sequence ID" value="NZ_JAHVHU010000003.1"/>
</dbReference>
<comment type="subcellular location">
    <subcellularLocation>
        <location evidence="12">Cytoplasm</location>
    </subcellularLocation>
</comment>
<keyword evidence="5 12" id="KW-0560">Oxidoreductase</keyword>
<dbReference type="EC" id="1.17.1.8" evidence="9 12"/>
<reference evidence="15" key="1">
    <citation type="submission" date="2021-06" db="EMBL/GenBank/DDBJ databases">
        <title>44 bacteria genomes isolated from Dapeng, Shenzhen.</title>
        <authorList>
            <person name="Zheng W."/>
            <person name="Yu S."/>
            <person name="Huang Y."/>
        </authorList>
    </citation>
    <scope>NUCLEOTIDE SEQUENCE</scope>
    <source>
        <strain evidence="15">DP5N28-2</strain>
    </source>
</reference>
<evidence type="ECO:0000256" key="5">
    <source>
        <dbReference type="ARBA" id="ARBA00023002"/>
    </source>
</evidence>
<sequence>MNIAIIGYGRMGKTIEGIAKERGHEITAIIDVENQNEINQLDADQIDVAIEFTQPASALSNLTALISLGINVVSGTTGWTDHMEDVKALAKENNAGFFYAPNYSIGVNLFFAISEYAAGLMNKFPDFNVHIEEVHHVQKLDSPSGTAIHLANGIIEKTDQKTSWVNAENDKPEELAILSERKPDVPGIHAAVFSGEHDVIELKHTAASRLGFATGAVLAAEFLKGKSGIYTMKDLLHSFDGES</sequence>
<keyword evidence="3 12" id="KW-0521">NADP</keyword>
<dbReference type="NCBIfam" id="TIGR00036">
    <property type="entry name" value="dapB"/>
    <property type="match status" value="1"/>
</dbReference>
<dbReference type="InterPro" id="IPR036291">
    <property type="entry name" value="NAD(P)-bd_dom_sf"/>
</dbReference>
<comment type="catalytic activity">
    <reaction evidence="11 12">
        <text>(S)-2,3,4,5-tetrahydrodipicolinate + NAD(+) + H2O = (2S,4S)-4-hydroxy-2,3,4,5-tetrahydrodipicolinate + NADH + H(+)</text>
        <dbReference type="Rhea" id="RHEA:35323"/>
        <dbReference type="ChEBI" id="CHEBI:15377"/>
        <dbReference type="ChEBI" id="CHEBI:15378"/>
        <dbReference type="ChEBI" id="CHEBI:16845"/>
        <dbReference type="ChEBI" id="CHEBI:57540"/>
        <dbReference type="ChEBI" id="CHEBI:57945"/>
        <dbReference type="ChEBI" id="CHEBI:67139"/>
        <dbReference type="EC" id="1.17.1.8"/>
    </reaction>
</comment>
<organism evidence="15 16">
    <name type="scientific">Membranihabitans marinus</name>
    <dbReference type="NCBI Taxonomy" id="1227546"/>
    <lineage>
        <taxon>Bacteria</taxon>
        <taxon>Pseudomonadati</taxon>
        <taxon>Bacteroidota</taxon>
        <taxon>Saprospiria</taxon>
        <taxon>Saprospirales</taxon>
        <taxon>Saprospiraceae</taxon>
        <taxon>Membranihabitans</taxon>
    </lineage>
</organism>
<gene>
    <name evidence="12 15" type="primary">dapB</name>
    <name evidence="15" type="ORF">KUV50_02640</name>
</gene>
<feature type="binding site" evidence="12">
    <location>
        <begin position="100"/>
        <end position="103"/>
    </location>
    <ligand>
        <name>NAD(+)</name>
        <dbReference type="ChEBI" id="CHEBI:57540"/>
    </ligand>
</feature>
<dbReference type="CDD" id="cd02274">
    <property type="entry name" value="DHDPR_N"/>
    <property type="match status" value="1"/>
</dbReference>
<dbReference type="InterPro" id="IPR023940">
    <property type="entry name" value="DHDPR_bac"/>
</dbReference>
<comment type="catalytic activity">
    <reaction evidence="10 12">
        <text>(S)-2,3,4,5-tetrahydrodipicolinate + NADP(+) + H2O = (2S,4S)-4-hydroxy-2,3,4,5-tetrahydrodipicolinate + NADPH + H(+)</text>
        <dbReference type="Rhea" id="RHEA:35331"/>
        <dbReference type="ChEBI" id="CHEBI:15377"/>
        <dbReference type="ChEBI" id="CHEBI:15378"/>
        <dbReference type="ChEBI" id="CHEBI:16845"/>
        <dbReference type="ChEBI" id="CHEBI:57783"/>
        <dbReference type="ChEBI" id="CHEBI:58349"/>
        <dbReference type="ChEBI" id="CHEBI:67139"/>
        <dbReference type="EC" id="1.17.1.8"/>
    </reaction>
</comment>
<protein>
    <recommendedName>
        <fullName evidence="9 12">4-hydroxy-tetrahydrodipicolinate reductase</fullName>
        <shortName evidence="12">HTPA reductase</shortName>
        <ecNumber evidence="9 12">1.17.1.8</ecNumber>
    </recommendedName>
</protein>
<evidence type="ECO:0000256" key="2">
    <source>
        <dbReference type="ARBA" id="ARBA00022605"/>
    </source>
</evidence>
<dbReference type="SUPFAM" id="SSF51735">
    <property type="entry name" value="NAD(P)-binding Rossmann-fold domains"/>
    <property type="match status" value="1"/>
</dbReference>
<dbReference type="GO" id="GO:0008839">
    <property type="term" value="F:4-hydroxy-tetrahydrodipicolinate reductase"/>
    <property type="evidence" value="ECO:0007669"/>
    <property type="project" value="UniProtKB-UniRule"/>
</dbReference>
<evidence type="ECO:0000256" key="11">
    <source>
        <dbReference type="ARBA" id="ARBA00049396"/>
    </source>
</evidence>
<evidence type="ECO:0000256" key="1">
    <source>
        <dbReference type="ARBA" id="ARBA00006642"/>
    </source>
</evidence>
<evidence type="ECO:0000256" key="6">
    <source>
        <dbReference type="ARBA" id="ARBA00023027"/>
    </source>
</evidence>
<keyword evidence="7 12" id="KW-0457">Lysine biosynthesis</keyword>
<keyword evidence="6 12" id="KW-0520">NAD</keyword>
<dbReference type="Pfam" id="PF01113">
    <property type="entry name" value="DapB_N"/>
    <property type="match status" value="1"/>
</dbReference>
<dbReference type="Proteomes" id="UP000753961">
    <property type="component" value="Unassembled WGS sequence"/>
</dbReference>
<evidence type="ECO:0000259" key="13">
    <source>
        <dbReference type="Pfam" id="PF01113"/>
    </source>
</evidence>
<dbReference type="GO" id="GO:0050661">
    <property type="term" value="F:NADP binding"/>
    <property type="evidence" value="ECO:0007669"/>
    <property type="project" value="UniProtKB-UniRule"/>
</dbReference>
<evidence type="ECO:0000256" key="7">
    <source>
        <dbReference type="ARBA" id="ARBA00023154"/>
    </source>
</evidence>
<dbReference type="InterPro" id="IPR000846">
    <property type="entry name" value="DapB_N"/>
</dbReference>
<keyword evidence="16" id="KW-1185">Reference proteome</keyword>
<evidence type="ECO:0000256" key="9">
    <source>
        <dbReference type="ARBA" id="ARBA00038983"/>
    </source>
</evidence>
<dbReference type="HAMAP" id="MF_00102">
    <property type="entry name" value="DapB"/>
    <property type="match status" value="1"/>
</dbReference>
<evidence type="ECO:0000256" key="8">
    <source>
        <dbReference type="ARBA" id="ARBA00037922"/>
    </source>
</evidence>
<comment type="caution">
    <text evidence="15">The sequence shown here is derived from an EMBL/GenBank/DDBJ whole genome shotgun (WGS) entry which is preliminary data.</text>
</comment>
<dbReference type="Gene3D" id="3.40.50.720">
    <property type="entry name" value="NAD(P)-binding Rossmann-like Domain"/>
    <property type="match status" value="1"/>
</dbReference>
<evidence type="ECO:0000256" key="3">
    <source>
        <dbReference type="ARBA" id="ARBA00022857"/>
    </source>
</evidence>
<evidence type="ECO:0000256" key="4">
    <source>
        <dbReference type="ARBA" id="ARBA00022915"/>
    </source>
</evidence>
<name>A0A953HV09_9BACT</name>
<comment type="subunit">
    <text evidence="12">Homotetramer.</text>
</comment>
<feature type="binding site" evidence="12">
    <location>
        <begin position="145"/>
        <end position="146"/>
    </location>
    <ligand>
        <name>(S)-2,3,4,5-tetrahydrodipicolinate</name>
        <dbReference type="ChEBI" id="CHEBI:16845"/>
    </ligand>
</feature>
<feature type="binding site" evidence="12">
    <location>
        <position position="136"/>
    </location>
    <ligand>
        <name>(S)-2,3,4,5-tetrahydrodipicolinate</name>
        <dbReference type="ChEBI" id="CHEBI:16845"/>
    </ligand>
</feature>
<dbReference type="InterPro" id="IPR022663">
    <property type="entry name" value="DapB_C"/>
</dbReference>
<dbReference type="SUPFAM" id="SSF55347">
    <property type="entry name" value="Glyceraldehyde-3-phosphate dehydrogenase-like, C-terminal domain"/>
    <property type="match status" value="1"/>
</dbReference>
<dbReference type="GO" id="GO:0016726">
    <property type="term" value="F:oxidoreductase activity, acting on CH or CH2 groups, NAD or NADP as acceptor"/>
    <property type="evidence" value="ECO:0007669"/>
    <property type="project" value="UniProtKB-UniRule"/>
</dbReference>
<dbReference type="PANTHER" id="PTHR20836">
    <property type="entry name" value="DIHYDRODIPICOLINATE REDUCTASE"/>
    <property type="match status" value="1"/>
</dbReference>
<dbReference type="PIRSF" id="PIRSF000161">
    <property type="entry name" value="DHPR"/>
    <property type="match status" value="1"/>
</dbReference>
<dbReference type="EMBL" id="JAHVHU010000003">
    <property type="protein sequence ID" value="MBY5957016.1"/>
    <property type="molecule type" value="Genomic_DNA"/>
</dbReference>
<evidence type="ECO:0000256" key="12">
    <source>
        <dbReference type="HAMAP-Rule" id="MF_00102"/>
    </source>
</evidence>
<comment type="caution">
    <text evidence="12">Was originally thought to be a dihydrodipicolinate reductase (DHDPR), catalyzing the conversion of dihydrodipicolinate to tetrahydrodipicolinate. However, it was shown in E.coli that the substrate of the enzymatic reaction is not dihydrodipicolinate (DHDP) but in fact (2S,4S)-4-hydroxy-2,3,4,5-tetrahydrodipicolinic acid (HTPA), the product released by the DapA-catalyzed reaction.</text>
</comment>
<feature type="domain" description="Dihydrodipicolinate reductase N-terminal" evidence="13">
    <location>
        <begin position="1"/>
        <end position="103"/>
    </location>
</feature>